<dbReference type="Proteomes" id="UP000792457">
    <property type="component" value="Unassembled WGS sequence"/>
</dbReference>
<feature type="compositionally biased region" description="Pro residues" evidence="1">
    <location>
        <begin position="59"/>
        <end position="70"/>
    </location>
</feature>
<proteinExistence type="predicted"/>
<feature type="region of interest" description="Disordered" evidence="1">
    <location>
        <begin position="44"/>
        <end position="72"/>
    </location>
</feature>
<sequence>MVSSTSGLKMRIHSSVFCYFFKDVFMTLMLILVFYYVDAIEGSNTASSKSPPWAKKHLPPPPPTLPPLPPSSHHGFRNISGVPSICSLKTCNCTNVLLGGEDVVDISCICNDEERSIRIGQAMLPLNADTLSISDCYGIELVGASLDGWASVSRQHEEEEDSDYYIERPSPATNIPRPLSRLSVHRVTRLTLSPHAVGPVLDVAFEDVRNIVGLPPYTFQPPPTDIPTNETVATWTMHSIVFKNISEIKRVSERAISDVHLSYFHWIDVHVKIVEDNAIHVRIPTRVANEGNPCEAAEVGKLDTECKDPRGTFILAGIVIREMGVKSFDVSGGRLVSIESSQINNLVPSSLSVHGAMEFSFFRNYIIRSVAMFGFDVVAKDVEIYKNRFSRLDENALVGLRPMASQESTLRFEENFLEEVDLMSINFGWKIFTEFSNRRELPNVTGFTFEGNSFADCSCPHLGWIVQVALAEDEPFSSFYSLILDKDSHNYCAKEPLNPMGQHFPCRLPLAGLFDLFEGDRRTCKRIVDAENICAKFSVPVASASKESHSAHLLTILVSLCMAFMVQCNLAMRCN</sequence>
<evidence type="ECO:0000313" key="4">
    <source>
        <dbReference type="Proteomes" id="UP000792457"/>
    </source>
</evidence>
<reference evidence="3" key="1">
    <citation type="submission" date="2013-04" db="EMBL/GenBank/DDBJ databases">
        <authorList>
            <person name="Qu J."/>
            <person name="Murali S.C."/>
            <person name="Bandaranaike D."/>
            <person name="Bellair M."/>
            <person name="Blankenburg K."/>
            <person name="Chao H."/>
            <person name="Dinh H."/>
            <person name="Doddapaneni H."/>
            <person name="Downs B."/>
            <person name="Dugan-Rocha S."/>
            <person name="Elkadiri S."/>
            <person name="Gnanaolivu R.D."/>
            <person name="Hernandez B."/>
            <person name="Javaid M."/>
            <person name="Jayaseelan J.C."/>
            <person name="Lee S."/>
            <person name="Li M."/>
            <person name="Ming W."/>
            <person name="Munidasa M."/>
            <person name="Muniz J."/>
            <person name="Nguyen L."/>
            <person name="Ongeri F."/>
            <person name="Osuji N."/>
            <person name="Pu L.-L."/>
            <person name="Puazo M."/>
            <person name="Qu C."/>
            <person name="Quiroz J."/>
            <person name="Raj R."/>
            <person name="Weissenberger G."/>
            <person name="Xin Y."/>
            <person name="Zou X."/>
            <person name="Han Y."/>
            <person name="Richards S."/>
            <person name="Worley K."/>
            <person name="Muzny D."/>
            <person name="Gibbs R."/>
        </authorList>
    </citation>
    <scope>NUCLEOTIDE SEQUENCE</scope>
    <source>
        <strain evidence="3">Sampled in the wild</strain>
    </source>
</reference>
<protein>
    <submittedName>
        <fullName evidence="3">Uncharacterized protein</fullName>
    </submittedName>
</protein>
<name>A0A8K0KM68_LADFU</name>
<keyword evidence="2" id="KW-0812">Transmembrane</keyword>
<evidence type="ECO:0000256" key="1">
    <source>
        <dbReference type="SAM" id="MobiDB-lite"/>
    </source>
</evidence>
<evidence type="ECO:0000313" key="3">
    <source>
        <dbReference type="EMBL" id="KAG8237647.1"/>
    </source>
</evidence>
<keyword evidence="2" id="KW-1133">Transmembrane helix</keyword>
<feature type="transmembrane region" description="Helical" evidence="2">
    <location>
        <begin position="16"/>
        <end position="37"/>
    </location>
</feature>
<keyword evidence="2" id="KW-0472">Membrane</keyword>
<dbReference type="AlphaFoldDB" id="A0A8K0KM68"/>
<dbReference type="OrthoDB" id="10599221at2759"/>
<gene>
    <name evidence="3" type="ORF">J437_LFUL017556</name>
</gene>
<dbReference type="EMBL" id="KZ309199">
    <property type="protein sequence ID" value="KAG8237647.1"/>
    <property type="molecule type" value="Genomic_DNA"/>
</dbReference>
<organism evidence="3 4">
    <name type="scientific">Ladona fulva</name>
    <name type="common">Scarce chaser dragonfly</name>
    <name type="synonym">Libellula fulva</name>
    <dbReference type="NCBI Taxonomy" id="123851"/>
    <lineage>
        <taxon>Eukaryota</taxon>
        <taxon>Metazoa</taxon>
        <taxon>Ecdysozoa</taxon>
        <taxon>Arthropoda</taxon>
        <taxon>Hexapoda</taxon>
        <taxon>Insecta</taxon>
        <taxon>Pterygota</taxon>
        <taxon>Palaeoptera</taxon>
        <taxon>Odonata</taxon>
        <taxon>Epiprocta</taxon>
        <taxon>Anisoptera</taxon>
        <taxon>Libelluloidea</taxon>
        <taxon>Libellulidae</taxon>
        <taxon>Ladona</taxon>
    </lineage>
</organism>
<evidence type="ECO:0000256" key="2">
    <source>
        <dbReference type="SAM" id="Phobius"/>
    </source>
</evidence>
<accession>A0A8K0KM68</accession>
<keyword evidence="4" id="KW-1185">Reference proteome</keyword>
<reference evidence="3" key="2">
    <citation type="submission" date="2017-10" db="EMBL/GenBank/DDBJ databases">
        <title>Ladona fulva Genome sequencing and assembly.</title>
        <authorList>
            <person name="Murali S."/>
            <person name="Richards S."/>
            <person name="Bandaranaike D."/>
            <person name="Bellair M."/>
            <person name="Blankenburg K."/>
            <person name="Chao H."/>
            <person name="Dinh H."/>
            <person name="Doddapaneni H."/>
            <person name="Dugan-Rocha S."/>
            <person name="Elkadiri S."/>
            <person name="Gnanaolivu R."/>
            <person name="Hernandez B."/>
            <person name="Skinner E."/>
            <person name="Javaid M."/>
            <person name="Lee S."/>
            <person name="Li M."/>
            <person name="Ming W."/>
            <person name="Munidasa M."/>
            <person name="Muniz J."/>
            <person name="Nguyen L."/>
            <person name="Hughes D."/>
            <person name="Osuji N."/>
            <person name="Pu L.-L."/>
            <person name="Puazo M."/>
            <person name="Qu C."/>
            <person name="Quiroz J."/>
            <person name="Raj R."/>
            <person name="Weissenberger G."/>
            <person name="Xin Y."/>
            <person name="Zou X."/>
            <person name="Han Y."/>
            <person name="Worley K."/>
            <person name="Muzny D."/>
            <person name="Gibbs R."/>
        </authorList>
    </citation>
    <scope>NUCLEOTIDE SEQUENCE</scope>
    <source>
        <strain evidence="3">Sampled in the wild</strain>
    </source>
</reference>
<comment type="caution">
    <text evidence="3">The sequence shown here is derived from an EMBL/GenBank/DDBJ whole genome shotgun (WGS) entry which is preliminary data.</text>
</comment>